<evidence type="ECO:0000256" key="6">
    <source>
        <dbReference type="SAM" id="Phobius"/>
    </source>
</evidence>
<evidence type="ECO:0000259" key="7">
    <source>
        <dbReference type="Pfam" id="PF00149"/>
    </source>
</evidence>
<gene>
    <name evidence="8" type="ORF">PISMIDRAFT_92139</name>
</gene>
<dbReference type="GO" id="GO:0006506">
    <property type="term" value="P:GPI anchor biosynthetic process"/>
    <property type="evidence" value="ECO:0007669"/>
    <property type="project" value="InterPro"/>
</dbReference>
<dbReference type="PANTHER" id="PTHR13315">
    <property type="entry name" value="METALLO PHOSPHOESTERASE RELATED"/>
    <property type="match status" value="1"/>
</dbReference>
<evidence type="ECO:0000256" key="5">
    <source>
        <dbReference type="SAM" id="MobiDB-lite"/>
    </source>
</evidence>
<dbReference type="SUPFAM" id="SSF56300">
    <property type="entry name" value="Metallo-dependent phosphatases"/>
    <property type="match status" value="1"/>
</dbReference>
<dbReference type="GO" id="GO:0016787">
    <property type="term" value="F:hydrolase activity"/>
    <property type="evidence" value="ECO:0007669"/>
    <property type="project" value="InterPro"/>
</dbReference>
<evidence type="ECO:0000256" key="2">
    <source>
        <dbReference type="ARBA" id="ARBA00022692"/>
    </source>
</evidence>
<evidence type="ECO:0000256" key="1">
    <source>
        <dbReference type="ARBA" id="ARBA00004141"/>
    </source>
</evidence>
<accession>A0A0D0A0P9</accession>
<evidence type="ECO:0000256" key="3">
    <source>
        <dbReference type="ARBA" id="ARBA00022989"/>
    </source>
</evidence>
<feature type="transmembrane region" description="Helical" evidence="6">
    <location>
        <begin position="575"/>
        <end position="601"/>
    </location>
</feature>
<dbReference type="Proteomes" id="UP000054018">
    <property type="component" value="Unassembled WGS sequence"/>
</dbReference>
<dbReference type="InterPro" id="IPR033308">
    <property type="entry name" value="PGAP5/Cdc1/Ted1"/>
</dbReference>
<keyword evidence="3 6" id="KW-1133">Transmembrane helix</keyword>
<proteinExistence type="predicted"/>
<dbReference type="EMBL" id="KN833694">
    <property type="protein sequence ID" value="KIK27977.1"/>
    <property type="molecule type" value="Genomic_DNA"/>
</dbReference>
<feature type="domain" description="Calcineurin-like phosphoesterase" evidence="7">
    <location>
        <begin position="107"/>
        <end position="260"/>
    </location>
</feature>
<reference evidence="9" key="2">
    <citation type="submission" date="2015-01" db="EMBL/GenBank/DDBJ databases">
        <title>Evolutionary Origins and Diversification of the Mycorrhizal Mutualists.</title>
        <authorList>
            <consortium name="DOE Joint Genome Institute"/>
            <consortium name="Mycorrhizal Genomics Consortium"/>
            <person name="Kohler A."/>
            <person name="Kuo A."/>
            <person name="Nagy L.G."/>
            <person name="Floudas D."/>
            <person name="Copeland A."/>
            <person name="Barry K.W."/>
            <person name="Cichocki N."/>
            <person name="Veneault-Fourrey C."/>
            <person name="LaButti K."/>
            <person name="Lindquist E.A."/>
            <person name="Lipzen A."/>
            <person name="Lundell T."/>
            <person name="Morin E."/>
            <person name="Murat C."/>
            <person name="Riley R."/>
            <person name="Ohm R."/>
            <person name="Sun H."/>
            <person name="Tunlid A."/>
            <person name="Henrissat B."/>
            <person name="Grigoriev I.V."/>
            <person name="Hibbett D.S."/>
            <person name="Martin F."/>
        </authorList>
    </citation>
    <scope>NUCLEOTIDE SEQUENCE [LARGE SCALE GENOMIC DNA]</scope>
    <source>
        <strain evidence="9">441</strain>
    </source>
</reference>
<dbReference type="GO" id="GO:0016020">
    <property type="term" value="C:membrane"/>
    <property type="evidence" value="ECO:0007669"/>
    <property type="project" value="UniProtKB-SubCell"/>
</dbReference>
<dbReference type="PANTHER" id="PTHR13315:SF4">
    <property type="entry name" value="METALLOPHOSPHOESTERASE, ISOFORM E"/>
    <property type="match status" value="1"/>
</dbReference>
<dbReference type="AlphaFoldDB" id="A0A0D0A0P9"/>
<dbReference type="InterPro" id="IPR029052">
    <property type="entry name" value="Metallo-depent_PP-like"/>
</dbReference>
<dbReference type="Gene3D" id="3.60.21.10">
    <property type="match status" value="1"/>
</dbReference>
<protein>
    <recommendedName>
        <fullName evidence="7">Calcineurin-like phosphoesterase domain-containing protein</fullName>
    </recommendedName>
</protein>
<dbReference type="Pfam" id="PF00149">
    <property type="entry name" value="Metallophos"/>
    <property type="match status" value="1"/>
</dbReference>
<evidence type="ECO:0000313" key="9">
    <source>
        <dbReference type="Proteomes" id="UP000054018"/>
    </source>
</evidence>
<dbReference type="HOGENOM" id="CLU_011607_4_0_1"/>
<keyword evidence="2 6" id="KW-0812">Transmembrane</keyword>
<dbReference type="STRING" id="765257.A0A0D0A0P9"/>
<keyword evidence="4 6" id="KW-0472">Membrane</keyword>
<keyword evidence="9" id="KW-1185">Reference proteome</keyword>
<comment type="subcellular location">
    <subcellularLocation>
        <location evidence="1">Membrane</location>
        <topology evidence="1">Multi-pass membrane protein</topology>
    </subcellularLocation>
</comment>
<dbReference type="InterPro" id="IPR004843">
    <property type="entry name" value="Calcineurin-like_PHP"/>
</dbReference>
<sequence length="604" mass="68045">MGLLHDRRSHGPRLRTRRIAIFALRLFWVISTIWCEFGVFFYSLVHCRWPDKVLQLQVSLTSTTKPTRLLLIADAQVPNPAVVGSPWFGEDAVTSYLRKSWRVTYRLHPDVVIFLGDTLSSGRYIRSKEEYESYYRRFESIFRHSNDTTFYFVPGNNDIGLGQSPSFSKDASQFFAEYFGPLNQAITIAGHKFVLIDAPKLVEEDYHRHAHDQTFQEWIPLSGGPIAFLRSTADALVNPEPLVLLTHIPLSRPASKSCGPLREKGSISAGAGRGYQNMLGKQTTEFILKALQPSVFTIWASGDNRDYCEVSHAIPGLDGPGSKAEVREVTVKSFSPSRHIRWPGFQLISLIPPIPESSSGPTIADTSCHLPDTVGIYKRIYLPSLVLTVIALLYLNLPSWSHYRRPSRLSAVSGRRPPGPESAIWSTWTPHLPRFLKSPTDPLPINPSAKESYYHVTSQLGTPQRSPLLSPIALFSPQDEIEDLMNSPHSARRNHEDNLADSWITDREDGSENPDVVPAFLPQSGPSPLTRNRRWRWWLPFDLRGRRRCITVRIPRRDSRLTSGGRSFLFGAPELLWGFACDGVSIAFAALLSRFVVGWIFSSV</sequence>
<reference evidence="8 9" key="1">
    <citation type="submission" date="2014-04" db="EMBL/GenBank/DDBJ databases">
        <authorList>
            <consortium name="DOE Joint Genome Institute"/>
            <person name="Kuo A."/>
            <person name="Kohler A."/>
            <person name="Costa M.D."/>
            <person name="Nagy L.G."/>
            <person name="Floudas D."/>
            <person name="Copeland A."/>
            <person name="Barry K.W."/>
            <person name="Cichocki N."/>
            <person name="Veneault-Fourrey C."/>
            <person name="LaButti K."/>
            <person name="Lindquist E.A."/>
            <person name="Lipzen A."/>
            <person name="Lundell T."/>
            <person name="Morin E."/>
            <person name="Murat C."/>
            <person name="Sun H."/>
            <person name="Tunlid A."/>
            <person name="Henrissat B."/>
            <person name="Grigoriev I.V."/>
            <person name="Hibbett D.S."/>
            <person name="Martin F."/>
            <person name="Nordberg H.P."/>
            <person name="Cantor M.N."/>
            <person name="Hua S.X."/>
        </authorList>
    </citation>
    <scope>NUCLEOTIDE SEQUENCE [LARGE SCALE GENOMIC DNA]</scope>
    <source>
        <strain evidence="8 9">441</strain>
    </source>
</reference>
<evidence type="ECO:0000313" key="8">
    <source>
        <dbReference type="EMBL" id="KIK27977.1"/>
    </source>
</evidence>
<dbReference type="GO" id="GO:0005783">
    <property type="term" value="C:endoplasmic reticulum"/>
    <property type="evidence" value="ECO:0007669"/>
    <property type="project" value="TreeGrafter"/>
</dbReference>
<dbReference type="OrthoDB" id="5977743at2759"/>
<name>A0A0D0A0P9_9AGAM</name>
<evidence type="ECO:0000256" key="4">
    <source>
        <dbReference type="ARBA" id="ARBA00023136"/>
    </source>
</evidence>
<organism evidence="8 9">
    <name type="scientific">Pisolithus microcarpus 441</name>
    <dbReference type="NCBI Taxonomy" id="765257"/>
    <lineage>
        <taxon>Eukaryota</taxon>
        <taxon>Fungi</taxon>
        <taxon>Dikarya</taxon>
        <taxon>Basidiomycota</taxon>
        <taxon>Agaricomycotina</taxon>
        <taxon>Agaricomycetes</taxon>
        <taxon>Agaricomycetidae</taxon>
        <taxon>Boletales</taxon>
        <taxon>Sclerodermatineae</taxon>
        <taxon>Pisolithaceae</taxon>
        <taxon>Pisolithus</taxon>
    </lineage>
</organism>
<feature type="transmembrane region" description="Helical" evidence="6">
    <location>
        <begin position="21"/>
        <end position="45"/>
    </location>
</feature>
<feature type="region of interest" description="Disordered" evidence="5">
    <location>
        <begin position="505"/>
        <end position="525"/>
    </location>
</feature>